<dbReference type="RefSeq" id="WP_126699602.1">
    <property type="nucleotide sequence ID" value="NZ_RWKW01000033.1"/>
</dbReference>
<evidence type="ECO:0000313" key="1">
    <source>
        <dbReference type="EMBL" id="RST86680.1"/>
    </source>
</evidence>
<evidence type="ECO:0000313" key="2">
    <source>
        <dbReference type="Proteomes" id="UP000278398"/>
    </source>
</evidence>
<proteinExistence type="predicted"/>
<organism evidence="1 2">
    <name type="scientific">Aquibium carbonis</name>
    <dbReference type="NCBI Taxonomy" id="2495581"/>
    <lineage>
        <taxon>Bacteria</taxon>
        <taxon>Pseudomonadati</taxon>
        <taxon>Pseudomonadota</taxon>
        <taxon>Alphaproteobacteria</taxon>
        <taxon>Hyphomicrobiales</taxon>
        <taxon>Phyllobacteriaceae</taxon>
        <taxon>Aquibium</taxon>
    </lineage>
</organism>
<protein>
    <recommendedName>
        <fullName evidence="3">Response regulatory domain-containing protein</fullName>
    </recommendedName>
</protein>
<comment type="caution">
    <text evidence="1">The sequence shown here is derived from an EMBL/GenBank/DDBJ whole genome shotgun (WGS) entry which is preliminary data.</text>
</comment>
<evidence type="ECO:0008006" key="3">
    <source>
        <dbReference type="Google" id="ProtNLM"/>
    </source>
</evidence>
<gene>
    <name evidence="1" type="ORF">EJC49_09405</name>
</gene>
<dbReference type="Proteomes" id="UP000278398">
    <property type="component" value="Unassembled WGS sequence"/>
</dbReference>
<sequence>MREAMMRDDVVQIKVAIVEDDILFQSSFIAAIELAPDMVLHGATQTVAQAMRLLERGWN</sequence>
<reference evidence="1 2" key="1">
    <citation type="submission" date="2018-12" db="EMBL/GenBank/DDBJ databases">
        <title>Mesorhizobium carbonis sp. nov., isolated from coal mine water.</title>
        <authorList>
            <person name="Xin W."/>
            <person name="Xu Z."/>
            <person name="Xiang F."/>
            <person name="Zhang J."/>
            <person name="Xi L."/>
            <person name="Liu J."/>
        </authorList>
    </citation>
    <scope>NUCLEOTIDE SEQUENCE [LARGE SCALE GENOMIC DNA]</scope>
    <source>
        <strain evidence="1 2">B2.3</strain>
    </source>
</reference>
<keyword evidence="2" id="KW-1185">Reference proteome</keyword>
<dbReference type="AlphaFoldDB" id="A0A3S0ATF4"/>
<dbReference type="OrthoDB" id="3678174at2"/>
<name>A0A3S0ATF4_9HYPH</name>
<accession>A0A3S0ATF4</accession>
<dbReference type="EMBL" id="RWKW01000033">
    <property type="protein sequence ID" value="RST86680.1"/>
    <property type="molecule type" value="Genomic_DNA"/>
</dbReference>